<evidence type="ECO:0000313" key="2">
    <source>
        <dbReference type="EMBL" id="SEF27381.1"/>
    </source>
</evidence>
<keyword evidence="3" id="KW-1185">Reference proteome</keyword>
<dbReference type="EMBL" id="FNUJ01000003">
    <property type="protein sequence ID" value="SEF27381.1"/>
    <property type="molecule type" value="Genomic_DNA"/>
</dbReference>
<dbReference type="STRING" id="218821.SAMN05421837_103788"/>
<organism evidence="2 3">
    <name type="scientific">Amycolatopsis pretoriensis</name>
    <dbReference type="NCBI Taxonomy" id="218821"/>
    <lineage>
        <taxon>Bacteria</taxon>
        <taxon>Bacillati</taxon>
        <taxon>Actinomycetota</taxon>
        <taxon>Actinomycetes</taxon>
        <taxon>Pseudonocardiales</taxon>
        <taxon>Pseudonocardiaceae</taxon>
        <taxon>Amycolatopsis</taxon>
    </lineage>
</organism>
<gene>
    <name evidence="2" type="ORF">SAMN05421837_103788</name>
</gene>
<dbReference type="SUPFAM" id="SSF55729">
    <property type="entry name" value="Acyl-CoA N-acyltransferases (Nat)"/>
    <property type="match status" value="1"/>
</dbReference>
<name>A0A1H5QPY6_9PSEU</name>
<feature type="region of interest" description="Disordered" evidence="1">
    <location>
        <begin position="15"/>
        <end position="34"/>
    </location>
</feature>
<accession>A0A1H5QPY6</accession>
<dbReference type="Proteomes" id="UP000198878">
    <property type="component" value="Unassembled WGS sequence"/>
</dbReference>
<protein>
    <submittedName>
        <fullName evidence="2">Uncharacterized protein</fullName>
    </submittedName>
</protein>
<sequence length="238" mass="25575">MRPLRARCLRGAGCPRSQDEPSGPVSCRGPATGRSMIGSQTGGAVRSGARNEFGELLPVRPATGRPAACLRGHRLDLDLYEKLASYSHRYRLHATLCEVCRALEGCDPSERRLAEWAHLDVASQQTSDAAVGEGLALLVRPPAAGTLAGRIDLHLDGAQVATATLSICVLCRTATLDYVHVVADYRRLGFGRTLVAAAIARAPSYRWTVPLPTGPVAQSFRARIAMRRADRPCSHRAS</sequence>
<evidence type="ECO:0000313" key="3">
    <source>
        <dbReference type="Proteomes" id="UP000198878"/>
    </source>
</evidence>
<dbReference type="CDD" id="cd04301">
    <property type="entry name" value="NAT_SF"/>
    <property type="match status" value="1"/>
</dbReference>
<evidence type="ECO:0000256" key="1">
    <source>
        <dbReference type="SAM" id="MobiDB-lite"/>
    </source>
</evidence>
<dbReference type="InterPro" id="IPR016181">
    <property type="entry name" value="Acyl_CoA_acyltransferase"/>
</dbReference>
<reference evidence="3" key="1">
    <citation type="submission" date="2016-10" db="EMBL/GenBank/DDBJ databases">
        <authorList>
            <person name="Varghese N."/>
            <person name="Submissions S."/>
        </authorList>
    </citation>
    <scope>NUCLEOTIDE SEQUENCE [LARGE SCALE GENOMIC DNA]</scope>
    <source>
        <strain evidence="3">DSM 44654</strain>
    </source>
</reference>
<dbReference type="Gene3D" id="3.40.630.30">
    <property type="match status" value="1"/>
</dbReference>
<dbReference type="AlphaFoldDB" id="A0A1H5QPY6"/>
<proteinExistence type="predicted"/>